<evidence type="ECO:0000259" key="8">
    <source>
        <dbReference type="SMART" id="SM00645"/>
    </source>
</evidence>
<dbReference type="Gene3D" id="3.90.70.10">
    <property type="entry name" value="Cysteine proteinases"/>
    <property type="match status" value="1"/>
</dbReference>
<dbReference type="InterPro" id="IPR013128">
    <property type="entry name" value="Peptidase_C1A"/>
</dbReference>
<dbReference type="InterPro" id="IPR000668">
    <property type="entry name" value="Peptidase_C1A_C"/>
</dbReference>
<evidence type="ECO:0000259" key="9">
    <source>
        <dbReference type="SMART" id="SM00848"/>
    </source>
</evidence>
<organism evidence="10">
    <name type="scientific">Eucalyptus grandis</name>
    <name type="common">Flooded gum</name>
    <dbReference type="NCBI Taxonomy" id="71139"/>
    <lineage>
        <taxon>Eukaryota</taxon>
        <taxon>Viridiplantae</taxon>
        <taxon>Streptophyta</taxon>
        <taxon>Embryophyta</taxon>
        <taxon>Tracheophyta</taxon>
        <taxon>Spermatophyta</taxon>
        <taxon>Magnoliopsida</taxon>
        <taxon>eudicotyledons</taxon>
        <taxon>Gunneridae</taxon>
        <taxon>Pentapetalae</taxon>
        <taxon>rosids</taxon>
        <taxon>malvids</taxon>
        <taxon>Myrtales</taxon>
        <taxon>Myrtaceae</taxon>
        <taxon>Myrtoideae</taxon>
        <taxon>Eucalypteae</taxon>
        <taxon>Eucalyptus</taxon>
    </lineage>
</organism>
<dbReference type="GO" id="GO:0005615">
    <property type="term" value="C:extracellular space"/>
    <property type="evidence" value="ECO:0000318"/>
    <property type="project" value="GO_Central"/>
</dbReference>
<feature type="domain" description="Cathepsin propeptide inhibitor" evidence="9">
    <location>
        <begin position="37"/>
        <end position="95"/>
    </location>
</feature>
<evidence type="ECO:0000256" key="1">
    <source>
        <dbReference type="ARBA" id="ARBA00008455"/>
    </source>
</evidence>
<dbReference type="SUPFAM" id="SSF54001">
    <property type="entry name" value="Cysteine proteinases"/>
    <property type="match status" value="1"/>
</dbReference>
<keyword evidence="2" id="KW-0645">Protease</keyword>
<dbReference type="GO" id="GO:0051603">
    <property type="term" value="P:proteolysis involved in protein catabolic process"/>
    <property type="evidence" value="ECO:0000318"/>
    <property type="project" value="GO_Central"/>
</dbReference>
<protein>
    <submittedName>
        <fullName evidence="10">Uncharacterized protein</fullName>
    </submittedName>
</protein>
<keyword evidence="3 7" id="KW-0732">Signal</keyword>
<feature type="domain" description="Peptidase C1A papain C-terminal" evidence="8">
    <location>
        <begin position="124"/>
        <end position="338"/>
    </location>
</feature>
<keyword evidence="5" id="KW-0788">Thiol protease</keyword>
<dbReference type="InterPro" id="IPR038765">
    <property type="entry name" value="Papain-like_cys_pep_sf"/>
</dbReference>
<gene>
    <name evidence="10" type="ORF">EUGRSUZ_E02720</name>
</gene>
<reference evidence="10" key="1">
    <citation type="submission" date="2013-07" db="EMBL/GenBank/DDBJ databases">
        <title>The genome of Eucalyptus grandis.</title>
        <authorList>
            <person name="Schmutz J."/>
            <person name="Hayes R."/>
            <person name="Myburg A."/>
            <person name="Tuskan G."/>
            <person name="Grattapaglia D."/>
            <person name="Rokhsar D.S."/>
        </authorList>
    </citation>
    <scope>NUCLEOTIDE SEQUENCE</scope>
    <source>
        <tissue evidence="10">Leaf extractions</tissue>
    </source>
</reference>
<dbReference type="PROSITE" id="PS00139">
    <property type="entry name" value="THIOL_PROTEASE_CYS"/>
    <property type="match status" value="1"/>
</dbReference>
<dbReference type="EMBL" id="KK198757">
    <property type="protein sequence ID" value="KCW74082.1"/>
    <property type="molecule type" value="Genomic_DNA"/>
</dbReference>
<accession>A0A059C6V2</accession>
<keyword evidence="4" id="KW-0378">Hydrolase</keyword>
<keyword evidence="6" id="KW-1015">Disulfide bond</keyword>
<evidence type="ECO:0000313" key="10">
    <source>
        <dbReference type="EMBL" id="KCW74082.1"/>
    </source>
</evidence>
<comment type="similarity">
    <text evidence="1">Belongs to the peptidase C1 family.</text>
</comment>
<dbReference type="PRINTS" id="PR00705">
    <property type="entry name" value="PAPAIN"/>
</dbReference>
<evidence type="ECO:0000256" key="5">
    <source>
        <dbReference type="ARBA" id="ARBA00022807"/>
    </source>
</evidence>
<dbReference type="InterPro" id="IPR013201">
    <property type="entry name" value="Prot_inhib_I29"/>
</dbReference>
<dbReference type="CDD" id="cd02248">
    <property type="entry name" value="Peptidase_C1A"/>
    <property type="match status" value="1"/>
</dbReference>
<dbReference type="Pfam" id="PF08246">
    <property type="entry name" value="Inhibitor_I29"/>
    <property type="match status" value="1"/>
</dbReference>
<dbReference type="SMART" id="SM00645">
    <property type="entry name" value="Pept_C1"/>
    <property type="match status" value="1"/>
</dbReference>
<dbReference type="FunFam" id="3.90.70.10:FF:000067">
    <property type="entry name" value="Senescence-specific cysteine protease"/>
    <property type="match status" value="1"/>
</dbReference>
<dbReference type="InterPro" id="IPR000169">
    <property type="entry name" value="Pept_cys_AS"/>
</dbReference>
<proteinExistence type="inferred from homology"/>
<feature type="signal peptide" evidence="7">
    <location>
        <begin position="1"/>
        <end position="24"/>
    </location>
</feature>
<name>A0A059C6V2_EUCGR</name>
<sequence length="340" mass="37554">MAPWLERQIKVYILMVSLCAGAWTSAMTPPNSTLAEFEQWMARHGRIYKDNLEKAKRYGIFLETLRFIEDFNSKAANQSYKVGLNQFSDLTTEEFVPRYTGFRATSRSPNSSAATTFKYKTTQVPDSLNWVEKGVVGNIKNQGGCGSCWAFAATATVESMLAMKTSKLVDLSEQQLIDCSKQNHGCGWGWMYLAYEYIVQNHGMTYESNYPYSGVEGTCGERAASIAVARLKGYENIPVSEDLLLQAVARQPVSIAIEGFSPGFKQYSGGVFNGPCGETTNHAVAIVGYGKTPDGVDYWLLKNSWGETWGEKGDMRILRNSGVQGDLCGLVTQASLPIAY</sequence>
<dbReference type="GO" id="GO:0005764">
    <property type="term" value="C:lysosome"/>
    <property type="evidence" value="ECO:0000318"/>
    <property type="project" value="GO_Central"/>
</dbReference>
<dbReference type="InParanoid" id="A0A059C6V2"/>
<feature type="chain" id="PRO_5018701072" evidence="7">
    <location>
        <begin position="25"/>
        <end position="340"/>
    </location>
</feature>
<dbReference type="GO" id="GO:0004197">
    <property type="term" value="F:cysteine-type endopeptidase activity"/>
    <property type="evidence" value="ECO:0000318"/>
    <property type="project" value="GO_Central"/>
</dbReference>
<dbReference type="InterPro" id="IPR039417">
    <property type="entry name" value="Peptidase_C1A_papain-like"/>
</dbReference>
<dbReference type="eggNOG" id="KOG1543">
    <property type="taxonomic scope" value="Eukaryota"/>
</dbReference>
<evidence type="ECO:0000256" key="3">
    <source>
        <dbReference type="ARBA" id="ARBA00022729"/>
    </source>
</evidence>
<dbReference type="AlphaFoldDB" id="A0A059C6V2"/>
<dbReference type="Gramene" id="KCW74082">
    <property type="protein sequence ID" value="KCW74082"/>
    <property type="gene ID" value="EUGRSUZ_E02720"/>
</dbReference>
<dbReference type="PANTHER" id="PTHR12411">
    <property type="entry name" value="CYSTEINE PROTEASE FAMILY C1-RELATED"/>
    <property type="match status" value="1"/>
</dbReference>
<evidence type="ECO:0000256" key="7">
    <source>
        <dbReference type="SAM" id="SignalP"/>
    </source>
</evidence>
<evidence type="ECO:0000256" key="4">
    <source>
        <dbReference type="ARBA" id="ARBA00022801"/>
    </source>
</evidence>
<evidence type="ECO:0000256" key="6">
    <source>
        <dbReference type="ARBA" id="ARBA00023157"/>
    </source>
</evidence>
<dbReference type="Pfam" id="PF00112">
    <property type="entry name" value="Peptidase_C1"/>
    <property type="match status" value="1"/>
</dbReference>
<dbReference type="PROSITE" id="PS00639">
    <property type="entry name" value="THIOL_PROTEASE_HIS"/>
    <property type="match status" value="1"/>
</dbReference>
<dbReference type="SMART" id="SM00848">
    <property type="entry name" value="Inhibitor_I29"/>
    <property type="match status" value="1"/>
</dbReference>
<dbReference type="InterPro" id="IPR025660">
    <property type="entry name" value="Pept_his_AS"/>
</dbReference>
<evidence type="ECO:0000256" key="2">
    <source>
        <dbReference type="ARBA" id="ARBA00022670"/>
    </source>
</evidence>